<proteinExistence type="predicted"/>
<sequence length="193" mass="21294">MSLVTLSHFSSLILSSSLHKELECNLITLLIFDFGRLLTSGQLKSDQGQQVPPIIYTCSFIVSVILQEIAWTGQRLKAYYSAGGIIWIFSDAAIIFLPRSMSAFMYIISIFIGVANALMMISKALAGADRKELMRKLPKFIYDEEKTLERTRKILTEKIAQLNSAIDDVSAQLHGDDAPNGVAVNSDEVGASM</sequence>
<name>A0A7N2LBQ1_QUELO</name>
<feature type="transmembrane region" description="Helical" evidence="2">
    <location>
        <begin position="78"/>
        <end position="97"/>
    </location>
</feature>
<feature type="transmembrane region" description="Helical" evidence="2">
    <location>
        <begin position="103"/>
        <end position="126"/>
    </location>
</feature>
<keyword evidence="1" id="KW-0175">Coiled coil</keyword>
<feature type="coiled-coil region" evidence="1">
    <location>
        <begin position="145"/>
        <end position="172"/>
    </location>
</feature>
<dbReference type="GO" id="GO:0009535">
    <property type="term" value="C:chloroplast thylakoid membrane"/>
    <property type="evidence" value="ECO:0007669"/>
    <property type="project" value="TreeGrafter"/>
</dbReference>
<keyword evidence="2" id="KW-0472">Membrane</keyword>
<dbReference type="EnsemblPlants" id="QL04p001512:mrna">
    <property type="protein sequence ID" value="QL04p001512:mrna"/>
    <property type="gene ID" value="QL04p001512"/>
</dbReference>
<dbReference type="InterPro" id="IPR040377">
    <property type="entry name" value="Ssl2009-like"/>
</dbReference>
<dbReference type="AlphaFoldDB" id="A0A7N2LBQ1"/>
<evidence type="ECO:0000256" key="2">
    <source>
        <dbReference type="SAM" id="Phobius"/>
    </source>
</evidence>
<keyword evidence="2" id="KW-1133">Transmembrane helix</keyword>
<reference evidence="3 4" key="1">
    <citation type="journal article" date="2016" name="G3 (Bethesda)">
        <title>First Draft Assembly and Annotation of the Genome of a California Endemic Oak Quercus lobata Nee (Fagaceae).</title>
        <authorList>
            <person name="Sork V.L."/>
            <person name="Fitz-Gibbon S.T."/>
            <person name="Puiu D."/>
            <person name="Crepeau M."/>
            <person name="Gugger P.F."/>
            <person name="Sherman R."/>
            <person name="Stevens K."/>
            <person name="Langley C.H."/>
            <person name="Pellegrini M."/>
            <person name="Salzberg S.L."/>
        </authorList>
    </citation>
    <scope>NUCLEOTIDE SEQUENCE [LARGE SCALE GENOMIC DNA]</scope>
    <source>
        <strain evidence="3 4">cv. SW786</strain>
    </source>
</reference>
<dbReference type="PANTHER" id="PTHR34048:SF5">
    <property type="entry name" value="INNER MEMBRANE LOCALIZED PROTEIN"/>
    <property type="match status" value="1"/>
</dbReference>
<dbReference type="InParanoid" id="A0A7N2LBQ1"/>
<evidence type="ECO:0000313" key="4">
    <source>
        <dbReference type="Proteomes" id="UP000594261"/>
    </source>
</evidence>
<keyword evidence="4" id="KW-1185">Reference proteome</keyword>
<feature type="transmembrane region" description="Helical" evidence="2">
    <location>
        <begin position="53"/>
        <end position="71"/>
    </location>
</feature>
<dbReference type="Gramene" id="QL04p001512:mrna">
    <property type="protein sequence ID" value="QL04p001512:mrna"/>
    <property type="gene ID" value="QL04p001512"/>
</dbReference>
<dbReference type="Proteomes" id="UP000594261">
    <property type="component" value="Chromosome 4"/>
</dbReference>
<accession>A0A7N2LBQ1</accession>
<dbReference type="EMBL" id="LRBV02000004">
    <property type="status" value="NOT_ANNOTATED_CDS"/>
    <property type="molecule type" value="Genomic_DNA"/>
</dbReference>
<dbReference type="GO" id="GO:0009706">
    <property type="term" value="C:chloroplast inner membrane"/>
    <property type="evidence" value="ECO:0007669"/>
    <property type="project" value="TreeGrafter"/>
</dbReference>
<protein>
    <submittedName>
        <fullName evidence="3">Uncharacterized protein</fullName>
    </submittedName>
</protein>
<organism evidence="3 4">
    <name type="scientific">Quercus lobata</name>
    <name type="common">Valley oak</name>
    <dbReference type="NCBI Taxonomy" id="97700"/>
    <lineage>
        <taxon>Eukaryota</taxon>
        <taxon>Viridiplantae</taxon>
        <taxon>Streptophyta</taxon>
        <taxon>Embryophyta</taxon>
        <taxon>Tracheophyta</taxon>
        <taxon>Spermatophyta</taxon>
        <taxon>Magnoliopsida</taxon>
        <taxon>eudicotyledons</taxon>
        <taxon>Gunneridae</taxon>
        <taxon>Pentapetalae</taxon>
        <taxon>rosids</taxon>
        <taxon>fabids</taxon>
        <taxon>Fagales</taxon>
        <taxon>Fagaceae</taxon>
        <taxon>Quercus</taxon>
    </lineage>
</organism>
<keyword evidence="2" id="KW-0812">Transmembrane</keyword>
<dbReference type="PANTHER" id="PTHR34048">
    <property type="entry name" value="LOW-DENSITY RECEPTOR-LIKE PROTEIN"/>
    <property type="match status" value="1"/>
</dbReference>
<evidence type="ECO:0000256" key="1">
    <source>
        <dbReference type="SAM" id="Coils"/>
    </source>
</evidence>
<evidence type="ECO:0000313" key="3">
    <source>
        <dbReference type="EnsemblPlants" id="QL04p001512:mrna"/>
    </source>
</evidence>
<reference evidence="3" key="2">
    <citation type="submission" date="2021-01" db="UniProtKB">
        <authorList>
            <consortium name="EnsemblPlants"/>
        </authorList>
    </citation>
    <scope>IDENTIFICATION</scope>
</reference>